<protein>
    <submittedName>
        <fullName evidence="1">Uncharacterized protein</fullName>
    </submittedName>
</protein>
<gene>
    <name evidence="1" type="ORF">LCGC14_1500410</name>
</gene>
<accession>A0A0F9JQ53</accession>
<dbReference type="EMBL" id="LAZR01010882">
    <property type="protein sequence ID" value="KKM64541.1"/>
    <property type="molecule type" value="Genomic_DNA"/>
</dbReference>
<feature type="non-terminal residue" evidence="1">
    <location>
        <position position="284"/>
    </location>
</feature>
<sequence length="284" mass="32623">MKLQLADKTMIEHTMHGTRTVQIASFHMGWYRGPDGVKEIKDLTRDLERARKGRRHVYLYDEKAHTLLSGFAYGDRWYCWWRPDDMTWHTTARAALAEPAALKTKKQLKRERKTLAAKTRGVIGDLVIPPIADEDHARDLAKVECDDCELKVPAIDAYRNEDGQDFCRSCAQRYLLPEEAESVPISWVTYLVTCDKQGNYCLQFYRLVGRQLAMAMEHNMVKLIYCAGNAELAIKITPDEGGRPPAKMADRSRRRRFDKLLVAKAWAQDVAAEYIVGVKRLAEF</sequence>
<organism evidence="1">
    <name type="scientific">marine sediment metagenome</name>
    <dbReference type="NCBI Taxonomy" id="412755"/>
    <lineage>
        <taxon>unclassified sequences</taxon>
        <taxon>metagenomes</taxon>
        <taxon>ecological metagenomes</taxon>
    </lineage>
</organism>
<comment type="caution">
    <text evidence="1">The sequence shown here is derived from an EMBL/GenBank/DDBJ whole genome shotgun (WGS) entry which is preliminary data.</text>
</comment>
<reference evidence="1" key="1">
    <citation type="journal article" date="2015" name="Nature">
        <title>Complex archaea that bridge the gap between prokaryotes and eukaryotes.</title>
        <authorList>
            <person name="Spang A."/>
            <person name="Saw J.H."/>
            <person name="Jorgensen S.L."/>
            <person name="Zaremba-Niedzwiedzka K."/>
            <person name="Martijn J."/>
            <person name="Lind A.E."/>
            <person name="van Eijk R."/>
            <person name="Schleper C."/>
            <person name="Guy L."/>
            <person name="Ettema T.J."/>
        </authorList>
    </citation>
    <scope>NUCLEOTIDE SEQUENCE</scope>
</reference>
<evidence type="ECO:0000313" key="1">
    <source>
        <dbReference type="EMBL" id="KKM64541.1"/>
    </source>
</evidence>
<name>A0A0F9JQ53_9ZZZZ</name>
<proteinExistence type="predicted"/>
<dbReference type="AlphaFoldDB" id="A0A0F9JQ53"/>